<evidence type="ECO:0000313" key="4">
    <source>
        <dbReference type="Proteomes" id="UP000219374"/>
    </source>
</evidence>
<accession>A0A286D843</accession>
<feature type="region of interest" description="Disordered" evidence="1">
    <location>
        <begin position="45"/>
        <end position="119"/>
    </location>
</feature>
<evidence type="ECO:0000313" key="3">
    <source>
        <dbReference type="EMBL" id="SOD54815.1"/>
    </source>
</evidence>
<feature type="compositionally biased region" description="Pro residues" evidence="1">
    <location>
        <begin position="66"/>
        <end position="77"/>
    </location>
</feature>
<protein>
    <recommendedName>
        <fullName evidence="5">DUF4124 domain-containing protein</fullName>
    </recommendedName>
</protein>
<dbReference type="Proteomes" id="UP000219374">
    <property type="component" value="Unassembled WGS sequence"/>
</dbReference>
<feature type="signal peptide" evidence="2">
    <location>
        <begin position="1"/>
        <end position="27"/>
    </location>
</feature>
<gene>
    <name evidence="3" type="ORF">SAMN06296416_10576</name>
</gene>
<proteinExistence type="predicted"/>
<dbReference type="EMBL" id="OCND01000005">
    <property type="protein sequence ID" value="SOD54815.1"/>
    <property type="molecule type" value="Genomic_DNA"/>
</dbReference>
<evidence type="ECO:0000256" key="2">
    <source>
        <dbReference type="SAM" id="SignalP"/>
    </source>
</evidence>
<organism evidence="3 4">
    <name type="scientific">Pseudoxanthomonas wuyuanensis</name>
    <dbReference type="NCBI Taxonomy" id="1073196"/>
    <lineage>
        <taxon>Bacteria</taxon>
        <taxon>Pseudomonadati</taxon>
        <taxon>Pseudomonadota</taxon>
        <taxon>Gammaproteobacteria</taxon>
        <taxon>Lysobacterales</taxon>
        <taxon>Lysobacteraceae</taxon>
        <taxon>Pseudoxanthomonas</taxon>
    </lineage>
</organism>
<keyword evidence="2" id="KW-0732">Signal</keyword>
<dbReference type="AlphaFoldDB" id="A0A286D843"/>
<evidence type="ECO:0000256" key="1">
    <source>
        <dbReference type="SAM" id="MobiDB-lite"/>
    </source>
</evidence>
<feature type="chain" id="PRO_5013307223" description="DUF4124 domain-containing protein" evidence="2">
    <location>
        <begin position="28"/>
        <end position="243"/>
    </location>
</feature>
<feature type="compositionally biased region" description="Pro residues" evidence="1">
    <location>
        <begin position="161"/>
        <end position="173"/>
    </location>
</feature>
<dbReference type="RefSeq" id="WP_238394642.1">
    <property type="nucleotide sequence ID" value="NZ_OCND01000005.1"/>
</dbReference>
<sequence>MSRACLSAALVALTAALSAAVMPAASAQSLTIYRCVGANGELTLRDSPCEKGQTQQTRAMQRPRDPPPVPQPPPVAQPPAEQKPATVPSPQLVYLTPPQPMYECITPDGERYTSDSGEGNPRWVPYWMIGYPAWPRGGGASVSGSVSIGNGNLSFHSGDPTPLPPRPPHPHPPASGVVLPAGGTWVRDTCHRLPQQEVCARLSDRRYEILRRYGSAMPSERRELDLEQRGIDARIANDCRNNR</sequence>
<keyword evidence="4" id="KW-1185">Reference proteome</keyword>
<evidence type="ECO:0008006" key="5">
    <source>
        <dbReference type="Google" id="ProtNLM"/>
    </source>
</evidence>
<name>A0A286D843_9GAMM</name>
<feature type="region of interest" description="Disordered" evidence="1">
    <location>
        <begin position="151"/>
        <end position="173"/>
    </location>
</feature>
<reference evidence="3 4" key="1">
    <citation type="submission" date="2017-09" db="EMBL/GenBank/DDBJ databases">
        <authorList>
            <person name="Ehlers B."/>
            <person name="Leendertz F.H."/>
        </authorList>
    </citation>
    <scope>NUCLEOTIDE SEQUENCE [LARGE SCALE GENOMIC DNA]</scope>
    <source>
        <strain evidence="3 4">CGMCC 1.10978</strain>
    </source>
</reference>